<reference evidence="2 3" key="1">
    <citation type="submission" date="2019-01" db="EMBL/GenBank/DDBJ databases">
        <authorList>
            <person name="Brito A."/>
        </authorList>
    </citation>
    <scope>NUCLEOTIDE SEQUENCE [LARGE SCALE GENOMIC DNA]</scope>
    <source>
        <strain evidence="2">1</strain>
    </source>
</reference>
<dbReference type="Proteomes" id="UP000320055">
    <property type="component" value="Unassembled WGS sequence"/>
</dbReference>
<keyword evidence="1" id="KW-0812">Transmembrane</keyword>
<accession>A0A563VKP2</accession>
<evidence type="ECO:0000313" key="2">
    <source>
        <dbReference type="EMBL" id="VEP11988.1"/>
    </source>
</evidence>
<dbReference type="OrthoDB" id="462081at2"/>
<evidence type="ECO:0000256" key="1">
    <source>
        <dbReference type="SAM" id="Phobius"/>
    </source>
</evidence>
<dbReference type="AlphaFoldDB" id="A0A563VKP2"/>
<feature type="transmembrane region" description="Helical" evidence="1">
    <location>
        <begin position="44"/>
        <end position="66"/>
    </location>
</feature>
<dbReference type="EMBL" id="CAACVJ010000035">
    <property type="protein sequence ID" value="VEP11988.1"/>
    <property type="molecule type" value="Genomic_DNA"/>
</dbReference>
<dbReference type="RefSeq" id="WP_144863901.1">
    <property type="nucleotide sequence ID" value="NZ_LR213775.1"/>
</dbReference>
<keyword evidence="1" id="KW-1133">Transmembrane helix</keyword>
<evidence type="ECO:0008006" key="4">
    <source>
        <dbReference type="Google" id="ProtNLM"/>
    </source>
</evidence>
<proteinExistence type="predicted"/>
<keyword evidence="1" id="KW-0472">Membrane</keyword>
<sequence length="165" mass="19078">MNKSATQFCPVPQEQQPTHEYQQLQDSWFFSWATLEPTDYIKKLLGVGFATSIIAAPIAAASFLPTKYPVKFFLSSIGGMTFLTALVLFQLYFGWSYVCDRLYQERISYEESGWYDGQVWLKPESMLTRDRLIVGYEVQPILDRIKKTFVFLLCIVIVGSIIWFV</sequence>
<feature type="transmembrane region" description="Helical" evidence="1">
    <location>
        <begin position="148"/>
        <end position="164"/>
    </location>
</feature>
<name>A0A563VKP2_9CYAN</name>
<organism evidence="2 3">
    <name type="scientific">Hyella patelloides LEGE 07179</name>
    <dbReference type="NCBI Taxonomy" id="945734"/>
    <lineage>
        <taxon>Bacteria</taxon>
        <taxon>Bacillati</taxon>
        <taxon>Cyanobacteriota</taxon>
        <taxon>Cyanophyceae</taxon>
        <taxon>Pleurocapsales</taxon>
        <taxon>Hyellaceae</taxon>
        <taxon>Hyella</taxon>
    </lineage>
</organism>
<feature type="transmembrane region" description="Helical" evidence="1">
    <location>
        <begin position="72"/>
        <end position="93"/>
    </location>
</feature>
<gene>
    <name evidence="2" type="ORF">H1P_130008</name>
</gene>
<dbReference type="Pfam" id="PF06799">
    <property type="entry name" value="CGLD27-like"/>
    <property type="match status" value="1"/>
</dbReference>
<dbReference type="PANTHER" id="PTHR34214">
    <property type="match status" value="1"/>
</dbReference>
<protein>
    <recommendedName>
        <fullName evidence="4">Ycf36 protein</fullName>
    </recommendedName>
</protein>
<dbReference type="InterPro" id="IPR009631">
    <property type="entry name" value="CGLD27-like"/>
</dbReference>
<evidence type="ECO:0000313" key="3">
    <source>
        <dbReference type="Proteomes" id="UP000320055"/>
    </source>
</evidence>
<dbReference type="PANTHER" id="PTHR34214:SF3">
    <property type="entry name" value="PROTEIN CONSERVED IN THE GREEN LINEAGE AND DIATOMS 27, CHLOROPLASTIC"/>
    <property type="match status" value="1"/>
</dbReference>
<keyword evidence="3" id="KW-1185">Reference proteome</keyword>